<evidence type="ECO:0000313" key="2">
    <source>
        <dbReference type="Proteomes" id="UP001143856"/>
    </source>
</evidence>
<reference evidence="1" key="1">
    <citation type="submission" date="2022-10" db="EMBL/GenBank/DDBJ databases">
        <title>Genome Sequence of Xylaria curta.</title>
        <authorList>
            <person name="Buettner E."/>
        </authorList>
    </citation>
    <scope>NUCLEOTIDE SEQUENCE</scope>
    <source>
        <strain evidence="1">Babe10</strain>
    </source>
</reference>
<comment type="caution">
    <text evidence="1">The sequence shown here is derived from an EMBL/GenBank/DDBJ whole genome shotgun (WGS) entry which is preliminary data.</text>
</comment>
<evidence type="ECO:0000313" key="1">
    <source>
        <dbReference type="EMBL" id="KAJ2976104.1"/>
    </source>
</evidence>
<proteinExistence type="predicted"/>
<dbReference type="Proteomes" id="UP001143856">
    <property type="component" value="Unassembled WGS sequence"/>
</dbReference>
<protein>
    <submittedName>
        <fullName evidence="1">Uncharacterized protein</fullName>
    </submittedName>
</protein>
<gene>
    <name evidence="1" type="ORF">NUW58_g8172</name>
</gene>
<accession>A0ACC1NCE6</accession>
<name>A0ACC1NCE6_9PEZI</name>
<organism evidence="1 2">
    <name type="scientific">Xylaria curta</name>
    <dbReference type="NCBI Taxonomy" id="42375"/>
    <lineage>
        <taxon>Eukaryota</taxon>
        <taxon>Fungi</taxon>
        <taxon>Dikarya</taxon>
        <taxon>Ascomycota</taxon>
        <taxon>Pezizomycotina</taxon>
        <taxon>Sordariomycetes</taxon>
        <taxon>Xylariomycetidae</taxon>
        <taxon>Xylariales</taxon>
        <taxon>Xylariaceae</taxon>
        <taxon>Xylaria</taxon>
    </lineage>
</organism>
<keyword evidence="2" id="KW-1185">Reference proteome</keyword>
<sequence length="493" mass="52180">MFLPGPEIQERQGPQGPCPNGNGTVIGDQQQFIVHCNTRFRGDEVFRQKTGSLAKCVELCASFQRSRCEGAQFKFNRDCVLIANLIPEGTRPSRFFDSAAAVFPQPGRADSCFQQGASTTFSRKGPKSPLRCSETASGRDLERQFQKSLESCLAACRANPACDVVTYDPRQAGGFKNCYLKTAIDTPDTPADIDVDPAVPEDDANKVANSNTAAVISTSTSTNTISTITRASTDATPQTTALVTAIADFGTAPTSIATASSLVPVASIPSTVALADSAPEPSRATSPGTGNGLGDVNNGQRPNFGNAAASNSSNAWIAAPVISGIAVLTLILAVFLWRRHRQRNKSPLESKRTGAASRATVSNLVRELGDTVSRMSRGRLFASAKTRLEDSDSDDNSRYGNHRGEFRVVSGSGRRLGFDGQEIPSTGPGSGSTVVPTGGNITSMSTISVQPSSPIGPAGLRDSQNGLRQNRLTRDWLDSQPGIPPEFRGPNIK</sequence>
<dbReference type="EMBL" id="JAPDGR010002377">
    <property type="protein sequence ID" value="KAJ2976104.1"/>
    <property type="molecule type" value="Genomic_DNA"/>
</dbReference>